<evidence type="ECO:0000313" key="4">
    <source>
        <dbReference type="Proteomes" id="UP000095349"/>
    </source>
</evidence>
<reference evidence="3 4" key="1">
    <citation type="submission" date="2016-09" db="EMBL/GenBank/DDBJ databases">
        <title>Streptomyces rubrolavendulae MJM4426 Genome sequencing and assembly.</title>
        <authorList>
            <person name="Kim J.-G."/>
        </authorList>
    </citation>
    <scope>NUCLEOTIDE SEQUENCE [LARGE SCALE GENOMIC DNA]</scope>
    <source>
        <strain evidence="3 4">MJM4426</strain>
    </source>
</reference>
<sequence length="274" mass="29379">MGELTIPVLPCRTLEPVLDFYTALGFDVTFRQSSPNPYAVVSRGDVQLHFFGMRRYEPAASYSTCVLRTDDVDALHEAFRAGLKAAYGRVPTRGLPRLGALRTASHGVRQFLMTDPGGNCVRVAQDLGGDQHHRPAPPGAVARALHQAALFADSREDPAAAARVLDRVLDRVPGPVPGRTRDAAGPEPSGTEPAGPEPSGTEPAGPEPADPAAPRPTAVELLRLLVLRADVARRLGDERTAADALARARAVALDGAGRREARDDLRRLRELEED</sequence>
<dbReference type="SUPFAM" id="SSF54593">
    <property type="entry name" value="Glyoxalase/Bleomycin resistance protein/Dihydroxybiphenyl dioxygenase"/>
    <property type="match status" value="1"/>
</dbReference>
<dbReference type="Proteomes" id="UP000095349">
    <property type="component" value="Chromosome"/>
</dbReference>
<keyword evidence="1" id="KW-0046">Antibiotic resistance</keyword>
<dbReference type="Gene3D" id="3.10.180.10">
    <property type="entry name" value="2,3-Dihydroxybiphenyl 1,2-Dioxygenase, domain 1"/>
    <property type="match status" value="1"/>
</dbReference>
<evidence type="ECO:0000256" key="2">
    <source>
        <dbReference type="SAM" id="MobiDB-lite"/>
    </source>
</evidence>
<dbReference type="KEGG" id="srn:A4G23_01864"/>
<name>A0A1D8G0R9_9ACTN</name>
<dbReference type="CDD" id="cd08349">
    <property type="entry name" value="BLMA_like"/>
    <property type="match status" value="1"/>
</dbReference>
<gene>
    <name evidence="3" type="primary">ble</name>
    <name evidence="3" type="ORF">A4G23_01864</name>
</gene>
<organism evidence="3 4">
    <name type="scientific">Streptomyces rubrolavendulae</name>
    <dbReference type="NCBI Taxonomy" id="285473"/>
    <lineage>
        <taxon>Bacteria</taxon>
        <taxon>Bacillati</taxon>
        <taxon>Actinomycetota</taxon>
        <taxon>Actinomycetes</taxon>
        <taxon>Kitasatosporales</taxon>
        <taxon>Streptomycetaceae</taxon>
        <taxon>Streptomyces</taxon>
    </lineage>
</organism>
<accession>A0A1D8G0R9</accession>
<dbReference type="InterPro" id="IPR000335">
    <property type="entry name" value="Bleomycin-R"/>
</dbReference>
<dbReference type="AlphaFoldDB" id="A0A1D8G0R9"/>
<keyword evidence="4" id="KW-1185">Reference proteome</keyword>
<dbReference type="EMBL" id="CP017316">
    <property type="protein sequence ID" value="AOT59038.1"/>
    <property type="molecule type" value="Genomic_DNA"/>
</dbReference>
<dbReference type="RefSeq" id="WP_069976526.1">
    <property type="nucleotide sequence ID" value="NZ_CP017316.1"/>
</dbReference>
<dbReference type="PATRIC" id="fig|285473.5.peg.1940"/>
<dbReference type="STRING" id="285473.A4G23_01864"/>
<evidence type="ECO:0000256" key="1">
    <source>
        <dbReference type="ARBA" id="ARBA00023251"/>
    </source>
</evidence>
<feature type="region of interest" description="Disordered" evidence="2">
    <location>
        <begin position="171"/>
        <end position="216"/>
    </location>
</feature>
<protein>
    <submittedName>
        <fullName evidence="3">Bleomycin resistance protein</fullName>
    </submittedName>
</protein>
<feature type="compositionally biased region" description="Pro residues" evidence="2">
    <location>
        <begin position="205"/>
        <end position="214"/>
    </location>
</feature>
<dbReference type="InterPro" id="IPR029068">
    <property type="entry name" value="Glyas_Bleomycin-R_OHBP_Dase"/>
</dbReference>
<dbReference type="GO" id="GO:0046677">
    <property type="term" value="P:response to antibiotic"/>
    <property type="evidence" value="ECO:0007669"/>
    <property type="project" value="UniProtKB-KW"/>
</dbReference>
<proteinExistence type="predicted"/>
<evidence type="ECO:0000313" key="3">
    <source>
        <dbReference type="EMBL" id="AOT59038.1"/>
    </source>
</evidence>